<reference evidence="16" key="2">
    <citation type="submission" date="2014-11" db="EMBL/GenBank/DDBJ databases">
        <title>Draft genome sequence of Hydrogenophaga intermedia S1.</title>
        <authorList>
            <person name="Gan H.M."/>
            <person name="Chew T.H."/>
            <person name="Stolz A."/>
        </authorList>
    </citation>
    <scope>NUCLEOTIDE SEQUENCE [LARGE SCALE GENOMIC DNA]</scope>
    <source>
        <strain evidence="16">S1</strain>
    </source>
</reference>
<keyword evidence="9 14" id="KW-1133">Transmembrane helix</keyword>
<keyword evidence="11 12" id="KW-0472">Membrane</keyword>
<evidence type="ECO:0000256" key="10">
    <source>
        <dbReference type="ARBA" id="ARBA00023065"/>
    </source>
</evidence>
<feature type="transmembrane region" description="Helical" evidence="14">
    <location>
        <begin position="12"/>
        <end position="33"/>
    </location>
</feature>
<feature type="binding site" evidence="13">
    <location>
        <position position="114"/>
    </location>
    <ligand>
        <name>K(+)</name>
        <dbReference type="ChEBI" id="CHEBI:29103"/>
    </ligand>
</feature>
<dbReference type="Pfam" id="PF02386">
    <property type="entry name" value="TrkH"/>
    <property type="match status" value="1"/>
</dbReference>
<dbReference type="PANTHER" id="PTHR32024">
    <property type="entry name" value="TRK SYSTEM POTASSIUM UPTAKE PROTEIN TRKG-RELATED"/>
    <property type="match status" value="1"/>
</dbReference>
<evidence type="ECO:0000256" key="3">
    <source>
        <dbReference type="ARBA" id="ARBA00022448"/>
    </source>
</evidence>
<evidence type="ECO:0000256" key="1">
    <source>
        <dbReference type="ARBA" id="ARBA00004429"/>
    </source>
</evidence>
<evidence type="ECO:0000256" key="12">
    <source>
        <dbReference type="PIRNR" id="PIRNR006247"/>
    </source>
</evidence>
<gene>
    <name evidence="15" type="ORF">BN948_01184</name>
</gene>
<feature type="binding site" evidence="13">
    <location>
        <position position="222"/>
    </location>
    <ligand>
        <name>K(+)</name>
        <dbReference type="ChEBI" id="CHEBI:29103"/>
    </ligand>
</feature>
<evidence type="ECO:0000256" key="2">
    <source>
        <dbReference type="ARBA" id="ARBA00009137"/>
    </source>
</evidence>
<dbReference type="InterPro" id="IPR003445">
    <property type="entry name" value="Cat_transpt"/>
</dbReference>
<feature type="transmembrane region" description="Helical" evidence="14">
    <location>
        <begin position="240"/>
        <end position="260"/>
    </location>
</feature>
<keyword evidence="8 12" id="KW-0630">Potassium</keyword>
<evidence type="ECO:0000256" key="6">
    <source>
        <dbReference type="ARBA" id="ARBA00022538"/>
    </source>
</evidence>
<keyword evidence="16" id="KW-1185">Reference proteome</keyword>
<feature type="binding site" evidence="13">
    <location>
        <position position="320"/>
    </location>
    <ligand>
        <name>K(+)</name>
        <dbReference type="ChEBI" id="CHEBI:29103"/>
    </ligand>
</feature>
<dbReference type="InterPro" id="IPR004772">
    <property type="entry name" value="TrkH"/>
</dbReference>
<comment type="subcellular location">
    <subcellularLocation>
        <location evidence="1 12">Cell inner membrane</location>
        <topology evidence="1 12">Multi-pass membrane protein</topology>
    </subcellularLocation>
</comment>
<evidence type="ECO:0000256" key="4">
    <source>
        <dbReference type="ARBA" id="ARBA00022475"/>
    </source>
</evidence>
<evidence type="ECO:0000256" key="8">
    <source>
        <dbReference type="ARBA" id="ARBA00022958"/>
    </source>
</evidence>
<evidence type="ECO:0000256" key="14">
    <source>
        <dbReference type="SAM" id="Phobius"/>
    </source>
</evidence>
<feature type="binding site" evidence="13">
    <location>
        <position position="437"/>
    </location>
    <ligand>
        <name>K(+)</name>
        <dbReference type="ChEBI" id="CHEBI:29103"/>
    </ligand>
</feature>
<dbReference type="GO" id="GO:0046872">
    <property type="term" value="F:metal ion binding"/>
    <property type="evidence" value="ECO:0007669"/>
    <property type="project" value="UniProtKB-KW"/>
</dbReference>
<keyword evidence="6 12" id="KW-0633">Potassium transport</keyword>
<name>A0A1L1PL50_HYDIT</name>
<proteinExistence type="inferred from homology"/>
<sequence length="487" mass="52827">MQSLWLPVLSVFSRVLLAFSPAFLVPMAWAWFLDQEHHVLIWAFGFAAAVLSGWLLSLATRHHRRELLPRDGFLLVNLVWLVLPAYAAAPLYYAVPELSLSKAYFEAMSALTATGATAISGLDLLPVSINVWRCFLQLIGGLGIMLLVVAVLPLLGLGGMQLYRAETPGPMKDTKFTPRIAETARGLWGVYAFFAGACMLAYRWAGMSWADAFMHMCTTMGLGGLSPYDASIGHFDSARVEWVATAFMTMAGISFLRYFVMIKRRSLRPIIGDREIRTYLMVLASAIAVVTLLLLVHGVYTDVGTALRSAAFHVVSVATTTGYASADYAQWPVFAPVLLIFLGCFASCAGSTGGGIKMVRMVLLIKQARRELVRIIHPRVVNPVTLAGGVVPPQVMNAVFGFMLIYGAATVGLTMALLLSGLDVVTAFSAVIATVNNIGPGLGLVGPSSNYGVLNDGQIWVLSFAMVLGRLEFLTVLVLFTGQFWRK</sequence>
<keyword evidence="13" id="KW-0479">Metal-binding</keyword>
<dbReference type="PANTHER" id="PTHR32024:SF2">
    <property type="entry name" value="TRK SYSTEM POTASSIUM UPTAKE PROTEIN TRKG-RELATED"/>
    <property type="match status" value="1"/>
</dbReference>
<keyword evidence="3 12" id="KW-0813">Transport</keyword>
<feature type="transmembrane region" description="Helical" evidence="14">
    <location>
        <begin position="398"/>
        <end position="419"/>
    </location>
</feature>
<evidence type="ECO:0000313" key="15">
    <source>
        <dbReference type="EMBL" id="CDN86776.1"/>
    </source>
</evidence>
<feature type="transmembrane region" description="Helical" evidence="14">
    <location>
        <begin position="72"/>
        <end position="95"/>
    </location>
</feature>
<evidence type="ECO:0000256" key="5">
    <source>
        <dbReference type="ARBA" id="ARBA00022519"/>
    </source>
</evidence>
<feature type="transmembrane region" description="Helical" evidence="14">
    <location>
        <begin position="39"/>
        <end position="60"/>
    </location>
</feature>
<feature type="binding site" evidence="13">
    <location>
        <position position="223"/>
    </location>
    <ligand>
        <name>K(+)</name>
        <dbReference type="ChEBI" id="CHEBI:29103"/>
    </ligand>
</feature>
<feature type="transmembrane region" description="Helical" evidence="14">
    <location>
        <begin position="459"/>
        <end position="480"/>
    </location>
</feature>
<evidence type="ECO:0000256" key="13">
    <source>
        <dbReference type="PIRSR" id="PIRSR006247-1"/>
    </source>
</evidence>
<evidence type="ECO:0000256" key="11">
    <source>
        <dbReference type="ARBA" id="ARBA00023136"/>
    </source>
</evidence>
<keyword evidence="5 12" id="KW-0997">Cell inner membrane</keyword>
<accession>A0A1L1PL50</accession>
<dbReference type="AlphaFoldDB" id="A0A1L1PL50"/>
<feature type="transmembrane region" description="Helical" evidence="14">
    <location>
        <begin position="138"/>
        <end position="163"/>
    </location>
</feature>
<feature type="binding site" evidence="13">
    <location>
        <position position="321"/>
    </location>
    <ligand>
        <name>K(+)</name>
        <dbReference type="ChEBI" id="CHEBI:29103"/>
    </ligand>
</feature>
<dbReference type="Proteomes" id="UP000028878">
    <property type="component" value="Unassembled WGS sequence"/>
</dbReference>
<comment type="similarity">
    <text evidence="2 12">Belongs to the TrkH potassium transport family.</text>
</comment>
<dbReference type="RefSeq" id="WP_009516630.1">
    <property type="nucleotide sequence ID" value="NZ_CCAE010000006.1"/>
</dbReference>
<keyword evidence="10 12" id="KW-0406">Ion transport</keyword>
<feature type="transmembrane region" description="Helical" evidence="14">
    <location>
        <begin position="280"/>
        <end position="300"/>
    </location>
</feature>
<dbReference type="EMBL" id="CCAE010000006">
    <property type="protein sequence ID" value="CDN86776.1"/>
    <property type="molecule type" value="Genomic_DNA"/>
</dbReference>
<keyword evidence="4 12" id="KW-1003">Cell membrane</keyword>
<organism evidence="15 16">
    <name type="scientific">Hydrogenophaga intermedia</name>
    <dbReference type="NCBI Taxonomy" id="65786"/>
    <lineage>
        <taxon>Bacteria</taxon>
        <taxon>Pseudomonadati</taxon>
        <taxon>Pseudomonadota</taxon>
        <taxon>Betaproteobacteria</taxon>
        <taxon>Burkholderiales</taxon>
        <taxon>Comamonadaceae</taxon>
        <taxon>Hydrogenophaga</taxon>
    </lineage>
</organism>
<protein>
    <recommendedName>
        <fullName evidence="12">Trk system potassium uptake protein</fullName>
    </recommendedName>
</protein>
<comment type="function">
    <text evidence="12">Low-affinity potassium transport system. Interacts with Trk system potassium uptake protein TrkA.</text>
</comment>
<feature type="transmembrane region" description="Helical" evidence="14">
    <location>
        <begin position="183"/>
        <end position="202"/>
    </location>
</feature>
<dbReference type="GO" id="GO:0005886">
    <property type="term" value="C:plasma membrane"/>
    <property type="evidence" value="ECO:0007669"/>
    <property type="project" value="UniProtKB-SubCell"/>
</dbReference>
<reference evidence="16" key="1">
    <citation type="submission" date="2014-02" db="EMBL/GenBank/DDBJ databases">
        <authorList>
            <person name="Gan H."/>
        </authorList>
    </citation>
    <scope>NUCLEOTIDE SEQUENCE [LARGE SCALE GENOMIC DNA]</scope>
    <source>
        <strain evidence="16">S1</strain>
    </source>
</reference>
<feature type="transmembrane region" description="Helical" evidence="14">
    <location>
        <begin position="333"/>
        <end position="356"/>
    </location>
</feature>
<dbReference type="GO" id="GO:0015379">
    <property type="term" value="F:potassium:chloride symporter activity"/>
    <property type="evidence" value="ECO:0007669"/>
    <property type="project" value="InterPro"/>
</dbReference>
<evidence type="ECO:0000256" key="9">
    <source>
        <dbReference type="ARBA" id="ARBA00022989"/>
    </source>
</evidence>
<evidence type="ECO:0000256" key="7">
    <source>
        <dbReference type="ARBA" id="ARBA00022692"/>
    </source>
</evidence>
<evidence type="ECO:0000313" key="16">
    <source>
        <dbReference type="Proteomes" id="UP000028878"/>
    </source>
</evidence>
<keyword evidence="7 14" id="KW-0812">Transmembrane</keyword>
<dbReference type="PIRSF" id="PIRSF006247">
    <property type="entry name" value="TrkH"/>
    <property type="match status" value="1"/>
</dbReference>